<dbReference type="Pfam" id="PF07702">
    <property type="entry name" value="UTRA"/>
    <property type="match status" value="1"/>
</dbReference>
<evidence type="ECO:0000313" key="6">
    <source>
        <dbReference type="Proteomes" id="UP001314681"/>
    </source>
</evidence>
<organism evidence="5 6">
    <name type="scientific">Diplocloster modestus</name>
    <dbReference type="NCBI Taxonomy" id="2850322"/>
    <lineage>
        <taxon>Bacteria</taxon>
        <taxon>Bacillati</taxon>
        <taxon>Bacillota</taxon>
        <taxon>Clostridia</taxon>
        <taxon>Lachnospirales</taxon>
        <taxon>Lachnospiraceae</taxon>
        <taxon>Diplocloster</taxon>
    </lineage>
</organism>
<comment type="caution">
    <text evidence="5">The sequence shown here is derived from an EMBL/GenBank/DDBJ whole genome shotgun (WGS) entry which is preliminary data.</text>
</comment>
<gene>
    <name evidence="5" type="ORF">KTH90_14390</name>
</gene>
<dbReference type="PANTHER" id="PTHR44846">
    <property type="entry name" value="MANNOSYL-D-GLYCERATE TRANSPORT/METABOLISM SYSTEM REPRESSOR MNGR-RELATED"/>
    <property type="match status" value="1"/>
</dbReference>
<feature type="domain" description="HTH gntR-type" evidence="4">
    <location>
        <begin position="8"/>
        <end position="76"/>
    </location>
</feature>
<dbReference type="InterPro" id="IPR036388">
    <property type="entry name" value="WH-like_DNA-bd_sf"/>
</dbReference>
<keyword evidence="1" id="KW-0805">Transcription regulation</keyword>
<dbReference type="InterPro" id="IPR050679">
    <property type="entry name" value="Bact_HTH_transcr_reg"/>
</dbReference>
<keyword evidence="3" id="KW-0804">Transcription</keyword>
<dbReference type="CDD" id="cd07377">
    <property type="entry name" value="WHTH_GntR"/>
    <property type="match status" value="1"/>
</dbReference>
<name>A0ABS6K9L9_9FIRM</name>
<protein>
    <submittedName>
        <fullName evidence="5">GntR family transcriptional regulator</fullName>
    </submittedName>
</protein>
<dbReference type="Gene3D" id="3.40.1410.10">
    <property type="entry name" value="Chorismate lyase-like"/>
    <property type="match status" value="1"/>
</dbReference>
<evidence type="ECO:0000256" key="1">
    <source>
        <dbReference type="ARBA" id="ARBA00023015"/>
    </source>
</evidence>
<dbReference type="SUPFAM" id="SSF46785">
    <property type="entry name" value="Winged helix' DNA-binding domain"/>
    <property type="match status" value="1"/>
</dbReference>
<dbReference type="InterPro" id="IPR011663">
    <property type="entry name" value="UTRA"/>
</dbReference>
<dbReference type="PRINTS" id="PR00035">
    <property type="entry name" value="HTHGNTR"/>
</dbReference>
<dbReference type="RefSeq" id="WP_158353963.1">
    <property type="nucleotide sequence ID" value="NZ_JAHQCX010000009.1"/>
</dbReference>
<dbReference type="InterPro" id="IPR028978">
    <property type="entry name" value="Chorismate_lyase_/UTRA_dom_sf"/>
</dbReference>
<dbReference type="Proteomes" id="UP001314681">
    <property type="component" value="Unassembled WGS sequence"/>
</dbReference>
<evidence type="ECO:0000259" key="4">
    <source>
        <dbReference type="PROSITE" id="PS50949"/>
    </source>
</evidence>
<dbReference type="Pfam" id="PF00392">
    <property type="entry name" value="GntR"/>
    <property type="match status" value="1"/>
</dbReference>
<dbReference type="EMBL" id="JAHQCX010000009">
    <property type="protein sequence ID" value="MBU9727204.1"/>
    <property type="molecule type" value="Genomic_DNA"/>
</dbReference>
<dbReference type="PANTHER" id="PTHR44846:SF1">
    <property type="entry name" value="MANNOSYL-D-GLYCERATE TRANSPORT_METABOLISM SYSTEM REPRESSOR MNGR-RELATED"/>
    <property type="match status" value="1"/>
</dbReference>
<dbReference type="Gene3D" id="1.10.10.10">
    <property type="entry name" value="Winged helix-like DNA-binding domain superfamily/Winged helix DNA-binding domain"/>
    <property type="match status" value="1"/>
</dbReference>
<dbReference type="SUPFAM" id="SSF64288">
    <property type="entry name" value="Chorismate lyase-like"/>
    <property type="match status" value="1"/>
</dbReference>
<keyword evidence="6" id="KW-1185">Reference proteome</keyword>
<accession>A0ABS6K9L9</accession>
<sequence>MLDRNKPTPLYVQLEEEIRTSIQDGNWEIGHAIPSENELGKCYGISRMTVRQVLTKLVNEGILYRVQGKGTFIAEPKIKTSSLAYRGIREQLEELGYETGTKLLRFEKQQPSSDIQLSLELSEEDSVYYIERLRYANGKPLSIHRSYLPCKVCPELSDQLMETEQLCVILKDTYGLVPKRFLETLESVIAHPDEKELLELPPKFTILKLEDLIYSEDGIPYEFSKVLFRGDRIKLHFEYEN</sequence>
<evidence type="ECO:0000256" key="3">
    <source>
        <dbReference type="ARBA" id="ARBA00023163"/>
    </source>
</evidence>
<evidence type="ECO:0000256" key="2">
    <source>
        <dbReference type="ARBA" id="ARBA00023125"/>
    </source>
</evidence>
<dbReference type="SMART" id="SM00866">
    <property type="entry name" value="UTRA"/>
    <property type="match status" value="1"/>
</dbReference>
<dbReference type="InterPro" id="IPR036390">
    <property type="entry name" value="WH_DNA-bd_sf"/>
</dbReference>
<keyword evidence="2" id="KW-0238">DNA-binding</keyword>
<dbReference type="InterPro" id="IPR000524">
    <property type="entry name" value="Tscrpt_reg_HTH_GntR"/>
</dbReference>
<evidence type="ECO:0000313" key="5">
    <source>
        <dbReference type="EMBL" id="MBU9727204.1"/>
    </source>
</evidence>
<proteinExistence type="predicted"/>
<dbReference type="SMART" id="SM00345">
    <property type="entry name" value="HTH_GNTR"/>
    <property type="match status" value="1"/>
</dbReference>
<dbReference type="PROSITE" id="PS50949">
    <property type="entry name" value="HTH_GNTR"/>
    <property type="match status" value="1"/>
</dbReference>
<reference evidence="5 6" key="1">
    <citation type="submission" date="2021-06" db="EMBL/GenBank/DDBJ databases">
        <title>Description of novel taxa of the family Lachnospiraceae.</title>
        <authorList>
            <person name="Chaplin A.V."/>
            <person name="Sokolova S.R."/>
            <person name="Pikina A.P."/>
            <person name="Korzhanova M."/>
            <person name="Belova V."/>
            <person name="Korostin D."/>
            <person name="Efimov B.A."/>
        </authorList>
    </citation>
    <scope>NUCLEOTIDE SEQUENCE [LARGE SCALE GENOMIC DNA]</scope>
    <source>
        <strain evidence="5 6">ASD4241</strain>
    </source>
</reference>